<evidence type="ECO:0000256" key="8">
    <source>
        <dbReference type="ARBA" id="ARBA00023136"/>
    </source>
</evidence>
<dbReference type="InterPro" id="IPR006153">
    <property type="entry name" value="Cation/H_exchanger_TM"/>
</dbReference>
<sequence length="435" mass="45473">MTEATFAVLALLMLVWAVTSGLLARLNITGPLVFAVAGYALGNPDWGPLSVDVEAPSIHLIAELALALLLFSDAARVNLSRLKRDIRLPGRLLAIGLPLSLVLGSLLAAWLFDDFTWALAGFVGATLAPTDAALSAQVINDRRIPTRLRRALNVESGLNDGIVTPVVTLSLAVAAGQLGVESHDGVSDHGGGALLELAVGVIVGLAVGVASARLMTVGSRRRWMTTGARRLGTLAAALASFALAVTFSGNGFIAAFVAGIAFRAALDEDVVDTDNVVEPPELLGEVLALAVWFLFGAALVPIALHNFDLTLLAYAVLSLTVVRMLPVALCLLGTGLDRRTVLFVGWFGPRGLASVVFALLAIEQLGEIPVVEQAVSVVALTVLLSVVLHGVTAGPLGSRYVAFEQADEEPGADPRSRRLAHHSPESASPRRSDQP</sequence>
<evidence type="ECO:0000313" key="13">
    <source>
        <dbReference type="Proteomes" id="UP000295818"/>
    </source>
</evidence>
<evidence type="ECO:0000256" key="9">
    <source>
        <dbReference type="SAM" id="MobiDB-lite"/>
    </source>
</evidence>
<dbReference type="Pfam" id="PF00999">
    <property type="entry name" value="Na_H_Exchanger"/>
    <property type="match status" value="1"/>
</dbReference>
<dbReference type="Gene3D" id="1.20.1530.20">
    <property type="match status" value="1"/>
</dbReference>
<keyword evidence="3" id="KW-0050">Antiport</keyword>
<evidence type="ECO:0000259" key="11">
    <source>
        <dbReference type="Pfam" id="PF00999"/>
    </source>
</evidence>
<proteinExistence type="predicted"/>
<feature type="transmembrane region" description="Helical" evidence="10">
    <location>
        <begin position="161"/>
        <end position="180"/>
    </location>
</feature>
<reference evidence="12 13" key="1">
    <citation type="journal article" date="2015" name="Stand. Genomic Sci.">
        <title>Genomic Encyclopedia of Bacterial and Archaeal Type Strains, Phase III: the genomes of soil and plant-associated and newly described type strains.</title>
        <authorList>
            <person name="Whitman W.B."/>
            <person name="Woyke T."/>
            <person name="Klenk H.P."/>
            <person name="Zhou Y."/>
            <person name="Lilburn T.G."/>
            <person name="Beck B.J."/>
            <person name="De Vos P."/>
            <person name="Vandamme P."/>
            <person name="Eisen J.A."/>
            <person name="Garrity G."/>
            <person name="Hugenholtz P."/>
            <person name="Kyrpides N.C."/>
        </authorList>
    </citation>
    <scope>NUCLEOTIDE SEQUENCE [LARGE SCALE GENOMIC DNA]</scope>
    <source>
        <strain evidence="12 13">VKM Ac-2538</strain>
    </source>
</reference>
<comment type="caution">
    <text evidence="12">The sequence shown here is derived from an EMBL/GenBank/DDBJ whole genome shotgun (WGS) entry which is preliminary data.</text>
</comment>
<feature type="transmembrane region" description="Helical" evidence="10">
    <location>
        <begin position="118"/>
        <end position="140"/>
    </location>
</feature>
<keyword evidence="4" id="KW-1003">Cell membrane</keyword>
<feature type="transmembrane region" description="Helical" evidence="10">
    <location>
        <begin position="233"/>
        <end position="262"/>
    </location>
</feature>
<evidence type="ECO:0000313" key="12">
    <source>
        <dbReference type="EMBL" id="TCO17935.1"/>
    </source>
</evidence>
<protein>
    <submittedName>
        <fullName evidence="12">NhaP-type Na+/H+ or K+/H+ antiporter</fullName>
    </submittedName>
</protein>
<feature type="transmembrane region" description="Helical" evidence="10">
    <location>
        <begin position="311"/>
        <end position="334"/>
    </location>
</feature>
<evidence type="ECO:0000256" key="2">
    <source>
        <dbReference type="ARBA" id="ARBA00022448"/>
    </source>
</evidence>
<keyword evidence="8 10" id="KW-0472">Membrane</keyword>
<feature type="domain" description="Cation/H+ exchanger transmembrane" evidence="11">
    <location>
        <begin position="17"/>
        <end position="396"/>
    </location>
</feature>
<feature type="transmembrane region" description="Helical" evidence="10">
    <location>
        <begin position="340"/>
        <end position="362"/>
    </location>
</feature>
<keyword evidence="5 10" id="KW-0812">Transmembrane</keyword>
<organism evidence="12 13">
    <name type="scientific">Kribbella orskensis</name>
    <dbReference type="NCBI Taxonomy" id="2512216"/>
    <lineage>
        <taxon>Bacteria</taxon>
        <taxon>Bacillati</taxon>
        <taxon>Actinomycetota</taxon>
        <taxon>Actinomycetes</taxon>
        <taxon>Propionibacteriales</taxon>
        <taxon>Kribbellaceae</taxon>
        <taxon>Kribbella</taxon>
    </lineage>
</organism>
<evidence type="ECO:0000256" key="7">
    <source>
        <dbReference type="ARBA" id="ARBA00023065"/>
    </source>
</evidence>
<keyword evidence="2" id="KW-0813">Transport</keyword>
<dbReference type="PANTHER" id="PTHR32507:SF8">
    <property type="entry name" value="CNH1P"/>
    <property type="match status" value="1"/>
</dbReference>
<evidence type="ECO:0000256" key="3">
    <source>
        <dbReference type="ARBA" id="ARBA00022449"/>
    </source>
</evidence>
<gene>
    <name evidence="12" type="ORF">EV644_113165</name>
</gene>
<keyword evidence="7" id="KW-0406">Ion transport</keyword>
<feature type="transmembrane region" description="Helical" evidence="10">
    <location>
        <begin position="374"/>
        <end position="391"/>
    </location>
</feature>
<keyword evidence="13" id="KW-1185">Reference proteome</keyword>
<evidence type="ECO:0000256" key="5">
    <source>
        <dbReference type="ARBA" id="ARBA00022692"/>
    </source>
</evidence>
<feature type="transmembrane region" description="Helical" evidence="10">
    <location>
        <begin position="91"/>
        <end position="112"/>
    </location>
</feature>
<dbReference type="Proteomes" id="UP000295818">
    <property type="component" value="Unassembled WGS sequence"/>
</dbReference>
<dbReference type="RefSeq" id="WP_132192157.1">
    <property type="nucleotide sequence ID" value="NZ_SLWM01000013.1"/>
</dbReference>
<dbReference type="PANTHER" id="PTHR32507">
    <property type="entry name" value="NA(+)/H(+) ANTIPORTER 1"/>
    <property type="match status" value="1"/>
</dbReference>
<keyword evidence="6 10" id="KW-1133">Transmembrane helix</keyword>
<comment type="subcellular location">
    <subcellularLocation>
        <location evidence="1">Cell membrane</location>
        <topology evidence="1">Multi-pass membrane protein</topology>
    </subcellularLocation>
</comment>
<feature type="compositionally biased region" description="Basic and acidic residues" evidence="9">
    <location>
        <begin position="412"/>
        <end position="435"/>
    </location>
</feature>
<feature type="transmembrane region" description="Helical" evidence="10">
    <location>
        <begin position="59"/>
        <end position="79"/>
    </location>
</feature>
<name>A0ABY2BEM1_9ACTN</name>
<feature type="transmembrane region" description="Helical" evidence="10">
    <location>
        <begin position="282"/>
        <end position="304"/>
    </location>
</feature>
<evidence type="ECO:0000256" key="1">
    <source>
        <dbReference type="ARBA" id="ARBA00004651"/>
    </source>
</evidence>
<dbReference type="EMBL" id="SLWM01000013">
    <property type="protein sequence ID" value="TCO17935.1"/>
    <property type="molecule type" value="Genomic_DNA"/>
</dbReference>
<evidence type="ECO:0000256" key="10">
    <source>
        <dbReference type="SAM" id="Phobius"/>
    </source>
</evidence>
<feature type="transmembrane region" description="Helical" evidence="10">
    <location>
        <begin position="192"/>
        <end position="212"/>
    </location>
</feature>
<feature type="region of interest" description="Disordered" evidence="9">
    <location>
        <begin position="407"/>
        <end position="435"/>
    </location>
</feature>
<evidence type="ECO:0000256" key="6">
    <source>
        <dbReference type="ARBA" id="ARBA00022989"/>
    </source>
</evidence>
<dbReference type="InterPro" id="IPR038770">
    <property type="entry name" value="Na+/solute_symporter_sf"/>
</dbReference>
<evidence type="ECO:0000256" key="4">
    <source>
        <dbReference type="ARBA" id="ARBA00022475"/>
    </source>
</evidence>
<accession>A0ABY2BEM1</accession>